<feature type="domain" description="SLH" evidence="4">
    <location>
        <begin position="34"/>
        <end position="94"/>
    </location>
</feature>
<feature type="compositionally biased region" description="Low complexity" evidence="2">
    <location>
        <begin position="221"/>
        <end position="233"/>
    </location>
</feature>
<dbReference type="Pfam" id="PF00395">
    <property type="entry name" value="SLH"/>
    <property type="match status" value="3"/>
</dbReference>
<reference evidence="5 6" key="1">
    <citation type="journal article" date="2012" name="Front. Microbiol.">
        <title>Redundancy and modularity in membrane-associated dissimilatory nitrate reduction in Bacillus.</title>
        <authorList>
            <person name="Heylen K."/>
            <person name="Keltjens J."/>
        </authorList>
    </citation>
    <scope>NUCLEOTIDE SEQUENCE [LARGE SCALE GENOMIC DNA]</scope>
    <source>
        <strain evidence="5 6">LMG 9581</strain>
    </source>
</reference>
<evidence type="ECO:0000259" key="4">
    <source>
        <dbReference type="PROSITE" id="PS51272"/>
    </source>
</evidence>
<dbReference type="PROSITE" id="PS51272">
    <property type="entry name" value="SLH"/>
    <property type="match status" value="3"/>
</dbReference>
<sequence length="370" mass="39960">MYKKNFKKELLTAISSAFLITAAVTPITAEHSHAATTFKDISTGVFYEKAVYSLSDKGVIGGYSDGTFKPDKAVTRAEAAKMIAFDLGLGKPVGTSANFSDVKKEDWFYEPVTALTQAGGISGYEDGTFKPNKTITRAEMASMLVKAFSIEEKPGAQKAKFTDVNPASWYAKAVQTLYGNNITSGRSASQFAPNDPVTRGEIAAFIQKVNDGKSSQAKDQTTGNTETTNVNNTEKPSEGSSTTIETPGTPASGGGGGGPVTNPTPTPTPTPTAESILSKYENQLSSLKTQAEAEFSKLKSDFLNDQLSFSEALNQGESLYKYYEGEFNAKYENAKNELAQNGYSESKADYFQEEFNNLLGKYSEYTKFLN</sequence>
<feature type="domain" description="SLH" evidence="4">
    <location>
        <begin position="159"/>
        <end position="220"/>
    </location>
</feature>
<dbReference type="AlphaFoldDB" id="K6E5S0"/>
<evidence type="ECO:0000313" key="6">
    <source>
        <dbReference type="Proteomes" id="UP000006315"/>
    </source>
</evidence>
<keyword evidence="6" id="KW-1185">Reference proteome</keyword>
<dbReference type="PANTHER" id="PTHR43308:SF5">
    <property type="entry name" value="S-LAYER PROTEIN _ PEPTIDOGLYCAN ENDO-BETA-N-ACETYLGLUCOSAMINIDASE"/>
    <property type="match status" value="1"/>
</dbReference>
<dbReference type="EMBL" id="AJLR01000038">
    <property type="protein sequence ID" value="EKN68606.1"/>
    <property type="molecule type" value="Genomic_DNA"/>
</dbReference>
<name>K6E5S0_SCHAZ</name>
<evidence type="ECO:0000256" key="1">
    <source>
        <dbReference type="ARBA" id="ARBA00022729"/>
    </source>
</evidence>
<organism evidence="5 6">
    <name type="scientific">Schinkia azotoformans LMG 9581</name>
    <dbReference type="NCBI Taxonomy" id="1131731"/>
    <lineage>
        <taxon>Bacteria</taxon>
        <taxon>Bacillati</taxon>
        <taxon>Bacillota</taxon>
        <taxon>Bacilli</taxon>
        <taxon>Bacillales</taxon>
        <taxon>Bacillaceae</taxon>
        <taxon>Calidifontibacillus/Schinkia group</taxon>
        <taxon>Schinkia</taxon>
    </lineage>
</organism>
<dbReference type="InterPro" id="IPR001119">
    <property type="entry name" value="SLH_dom"/>
</dbReference>
<keyword evidence="1 3" id="KW-0732">Signal</keyword>
<proteinExistence type="predicted"/>
<evidence type="ECO:0000313" key="5">
    <source>
        <dbReference type="EMBL" id="EKN68606.1"/>
    </source>
</evidence>
<evidence type="ECO:0000256" key="2">
    <source>
        <dbReference type="SAM" id="MobiDB-lite"/>
    </source>
</evidence>
<feature type="domain" description="SLH" evidence="4">
    <location>
        <begin position="95"/>
        <end position="158"/>
    </location>
</feature>
<feature type="chain" id="PRO_5038892240" evidence="3">
    <location>
        <begin position="23"/>
        <end position="370"/>
    </location>
</feature>
<dbReference type="RefSeq" id="WP_003329921.1">
    <property type="nucleotide sequence ID" value="NZ_AJLR01000038.1"/>
</dbReference>
<protein>
    <submittedName>
        <fullName evidence="5">S-layer protein</fullName>
    </submittedName>
</protein>
<accession>K6E5S0</accession>
<evidence type="ECO:0000256" key="3">
    <source>
        <dbReference type="SAM" id="SignalP"/>
    </source>
</evidence>
<comment type="caution">
    <text evidence="5">The sequence shown here is derived from an EMBL/GenBank/DDBJ whole genome shotgun (WGS) entry which is preliminary data.</text>
</comment>
<feature type="signal peptide" evidence="3">
    <location>
        <begin position="1"/>
        <end position="22"/>
    </location>
</feature>
<dbReference type="STRING" id="1131731.BAZO_03735"/>
<feature type="region of interest" description="Disordered" evidence="2">
    <location>
        <begin position="209"/>
        <end position="272"/>
    </location>
</feature>
<gene>
    <name evidence="5" type="ORF">BAZO_03735</name>
</gene>
<dbReference type="PANTHER" id="PTHR43308">
    <property type="entry name" value="OUTER MEMBRANE PROTEIN ALPHA-RELATED"/>
    <property type="match status" value="1"/>
</dbReference>
<dbReference type="PATRIC" id="fig|1131731.3.peg.780"/>
<dbReference type="Proteomes" id="UP000006315">
    <property type="component" value="Unassembled WGS sequence"/>
</dbReference>
<dbReference type="InterPro" id="IPR051465">
    <property type="entry name" value="Cell_Envelope_Struct_Comp"/>
</dbReference>